<gene>
    <name evidence="3" type="ORF">BB560_002966</name>
</gene>
<evidence type="ECO:0000313" key="4">
    <source>
        <dbReference type="Proteomes" id="UP000245609"/>
    </source>
</evidence>
<name>A0A2T9ZDF9_9FUNG</name>
<dbReference type="InterPro" id="IPR002048">
    <property type="entry name" value="EF_hand_dom"/>
</dbReference>
<dbReference type="Gene3D" id="1.10.238.10">
    <property type="entry name" value="EF-hand"/>
    <property type="match status" value="1"/>
</dbReference>
<dbReference type="PROSITE" id="PS00018">
    <property type="entry name" value="EF_HAND_1"/>
    <property type="match status" value="1"/>
</dbReference>
<evidence type="ECO:0000256" key="1">
    <source>
        <dbReference type="ARBA" id="ARBA00022837"/>
    </source>
</evidence>
<dbReference type="EMBL" id="MBFS01000407">
    <property type="protein sequence ID" value="PVV02577.1"/>
    <property type="molecule type" value="Genomic_DNA"/>
</dbReference>
<comment type="caution">
    <text evidence="3">The sequence shown here is derived from an EMBL/GenBank/DDBJ whole genome shotgun (WGS) entry which is preliminary data.</text>
</comment>
<feature type="domain" description="EF-hand" evidence="2">
    <location>
        <begin position="82"/>
        <end position="117"/>
    </location>
</feature>
<evidence type="ECO:0000259" key="2">
    <source>
        <dbReference type="PROSITE" id="PS50222"/>
    </source>
</evidence>
<dbReference type="InterPro" id="IPR011992">
    <property type="entry name" value="EF-hand-dom_pair"/>
</dbReference>
<evidence type="ECO:0000313" key="3">
    <source>
        <dbReference type="EMBL" id="PVV02577.1"/>
    </source>
</evidence>
<dbReference type="InterPro" id="IPR018247">
    <property type="entry name" value="EF_Hand_1_Ca_BS"/>
</dbReference>
<dbReference type="AlphaFoldDB" id="A0A2T9ZDF9"/>
<sequence>MSESHTPSQLEMELLSDAVLQEIFSEFDKHNSGKVPSMRQIQSQIPQDQTILSLFDLFSNKSSNSISKQDLEDTVTDLGLEISPQELQEMINVADLNGDGKVSLSEFKTLVSSKLNFS</sequence>
<dbReference type="OrthoDB" id="26525at2759"/>
<dbReference type="STRING" id="133381.A0A2T9ZDF9"/>
<dbReference type="Proteomes" id="UP000245609">
    <property type="component" value="Unassembled WGS sequence"/>
</dbReference>
<dbReference type="PROSITE" id="PS50222">
    <property type="entry name" value="EF_HAND_2"/>
    <property type="match status" value="1"/>
</dbReference>
<proteinExistence type="predicted"/>
<dbReference type="SUPFAM" id="SSF47473">
    <property type="entry name" value="EF-hand"/>
    <property type="match status" value="1"/>
</dbReference>
<dbReference type="SMART" id="SM00054">
    <property type="entry name" value="EFh"/>
    <property type="match status" value="1"/>
</dbReference>
<protein>
    <recommendedName>
        <fullName evidence="2">EF-hand domain-containing protein</fullName>
    </recommendedName>
</protein>
<organism evidence="3 4">
    <name type="scientific">Smittium megazygosporum</name>
    <dbReference type="NCBI Taxonomy" id="133381"/>
    <lineage>
        <taxon>Eukaryota</taxon>
        <taxon>Fungi</taxon>
        <taxon>Fungi incertae sedis</taxon>
        <taxon>Zoopagomycota</taxon>
        <taxon>Kickxellomycotina</taxon>
        <taxon>Harpellomycetes</taxon>
        <taxon>Harpellales</taxon>
        <taxon>Legeriomycetaceae</taxon>
        <taxon>Smittium</taxon>
    </lineage>
</organism>
<keyword evidence="4" id="KW-1185">Reference proteome</keyword>
<dbReference type="Pfam" id="PF13499">
    <property type="entry name" value="EF-hand_7"/>
    <property type="match status" value="1"/>
</dbReference>
<accession>A0A2T9ZDF9</accession>
<keyword evidence="1" id="KW-0106">Calcium</keyword>
<reference evidence="3 4" key="1">
    <citation type="journal article" date="2018" name="MBio">
        <title>Comparative Genomics Reveals the Core Gene Toolbox for the Fungus-Insect Symbiosis.</title>
        <authorList>
            <person name="Wang Y."/>
            <person name="Stata M."/>
            <person name="Wang W."/>
            <person name="Stajich J.E."/>
            <person name="White M.M."/>
            <person name="Moncalvo J.M."/>
        </authorList>
    </citation>
    <scope>NUCLEOTIDE SEQUENCE [LARGE SCALE GENOMIC DNA]</scope>
    <source>
        <strain evidence="3 4">SC-DP-2</strain>
    </source>
</reference>
<dbReference type="GO" id="GO:0005509">
    <property type="term" value="F:calcium ion binding"/>
    <property type="evidence" value="ECO:0007669"/>
    <property type="project" value="InterPro"/>
</dbReference>